<gene>
    <name evidence="1" type="ORF">V6590_14575</name>
</gene>
<dbReference type="Pfam" id="PF06299">
    <property type="entry name" value="DUF1045"/>
    <property type="match status" value="1"/>
</dbReference>
<sequence>MKRYAVYFAPRPGAFAARSAAWLGWDAATGQPVAQPDLAGLPRPVAEITTDPRRYGFHGTIRAPFRPADGVTPDQISDAVAALAARSPAVPCEGLRLEDLHGFLALIPQGDLSALLALGAAVVEATDPLRAPLSEAEIARRKPETLTPRQRDLLDRWGYPFVFEEFRFHLTLTDRLAADEAAHVAPLLAAHFDPVLPRPFVIEDLCLFGEDAEGRFHLLGRHALTG</sequence>
<accession>A0ABU8BXF1</accession>
<dbReference type="NCBIfam" id="TIGR03223">
    <property type="entry name" value="Phn_opern_protn"/>
    <property type="match status" value="1"/>
</dbReference>
<dbReference type="PIRSF" id="PIRSF033328">
    <property type="entry name" value="Phest_Mll4975"/>
    <property type="match status" value="1"/>
</dbReference>
<dbReference type="RefSeq" id="WP_335424354.1">
    <property type="nucleotide sequence ID" value="NZ_JBALHR010000009.1"/>
</dbReference>
<dbReference type="InterPro" id="IPR009389">
    <property type="entry name" value="DUF1045"/>
</dbReference>
<comment type="caution">
    <text evidence="1">The sequence shown here is derived from an EMBL/GenBank/DDBJ whole genome shotgun (WGS) entry which is preliminary data.</text>
</comment>
<evidence type="ECO:0000313" key="1">
    <source>
        <dbReference type="EMBL" id="MEH7829378.1"/>
    </source>
</evidence>
<reference evidence="1" key="1">
    <citation type="submission" date="2024-02" db="EMBL/GenBank/DDBJ databases">
        <title>Genome sequences of strain Gemmobacter sp. JM10B15.</title>
        <authorList>
            <person name="Zhang M."/>
        </authorList>
    </citation>
    <scope>NUCLEOTIDE SEQUENCE</scope>
    <source>
        <strain evidence="1">JM10B15</strain>
    </source>
</reference>
<dbReference type="EMBL" id="JBALHR010000009">
    <property type="protein sequence ID" value="MEH7829378.1"/>
    <property type="molecule type" value="Genomic_DNA"/>
</dbReference>
<protein>
    <submittedName>
        <fullName evidence="1">DUF1045 domain-containing protein</fullName>
    </submittedName>
</protein>
<keyword evidence="2" id="KW-1185">Reference proteome</keyword>
<dbReference type="Proteomes" id="UP001431963">
    <property type="component" value="Unassembled WGS sequence"/>
</dbReference>
<organism evidence="1 2">
    <name type="scientific">Gemmobacter denitrificans</name>
    <dbReference type="NCBI Taxonomy" id="3123040"/>
    <lineage>
        <taxon>Bacteria</taxon>
        <taxon>Pseudomonadati</taxon>
        <taxon>Pseudomonadota</taxon>
        <taxon>Alphaproteobacteria</taxon>
        <taxon>Rhodobacterales</taxon>
        <taxon>Paracoccaceae</taxon>
        <taxon>Gemmobacter</taxon>
    </lineage>
</organism>
<evidence type="ECO:0000313" key="2">
    <source>
        <dbReference type="Proteomes" id="UP001431963"/>
    </source>
</evidence>
<name>A0ABU8BXF1_9RHOB</name>
<proteinExistence type="predicted"/>